<dbReference type="Pfam" id="PF00404">
    <property type="entry name" value="Dockerin_1"/>
    <property type="match status" value="1"/>
</dbReference>
<dbReference type="Gene3D" id="2.60.40.10">
    <property type="entry name" value="Immunoglobulins"/>
    <property type="match status" value="1"/>
</dbReference>
<feature type="domain" description="Dockerin" evidence="2">
    <location>
        <begin position="694"/>
        <end position="759"/>
    </location>
</feature>
<dbReference type="InterPro" id="IPR002105">
    <property type="entry name" value="Dockerin_1_rpt"/>
</dbReference>
<gene>
    <name evidence="3" type="ORF">AMJ44_09335</name>
</gene>
<dbReference type="InterPro" id="IPR013783">
    <property type="entry name" value="Ig-like_fold"/>
</dbReference>
<dbReference type="SUPFAM" id="SSF63446">
    <property type="entry name" value="Type I dockerin domain"/>
    <property type="match status" value="1"/>
</dbReference>
<dbReference type="Gene3D" id="2.60.40.3800">
    <property type="match status" value="1"/>
</dbReference>
<dbReference type="Gene3D" id="1.10.1330.10">
    <property type="entry name" value="Dockerin domain"/>
    <property type="match status" value="1"/>
</dbReference>
<dbReference type="SUPFAM" id="SSF52129">
    <property type="entry name" value="Caspase-like"/>
    <property type="match status" value="1"/>
</dbReference>
<dbReference type="AlphaFoldDB" id="A0A0S7XTP4"/>
<dbReference type="GO" id="GO:0000272">
    <property type="term" value="P:polysaccharide catabolic process"/>
    <property type="evidence" value="ECO:0007669"/>
    <property type="project" value="InterPro"/>
</dbReference>
<keyword evidence="1" id="KW-0732">Signal</keyword>
<dbReference type="PROSITE" id="PS51766">
    <property type="entry name" value="DOCKERIN"/>
    <property type="match status" value="1"/>
</dbReference>
<dbReference type="InterPro" id="IPR001769">
    <property type="entry name" value="Gingipain"/>
</dbReference>
<accession>A0A0S7XTP4</accession>
<dbReference type="InterPro" id="IPR012600">
    <property type="entry name" value="Propeptide_C25"/>
</dbReference>
<dbReference type="InterPro" id="IPR029030">
    <property type="entry name" value="Caspase-like_dom_sf"/>
</dbReference>
<sequence length="762" mass="85539">MKTFLNRCFLSIDNPTDKEKKMSKSKLMISLLMAVCFMFFARPVVSDEGYEVRYMFEFSADELSFDKLEGYDIVTLKDGDFLAELAKPMLPSKEIKIALPSGMAVTSVHVVNTEKGEIAGEYNIFPAQPPVKIGLSDRDIDFVEPDEQVYTSRQPYPSKLVEFVHQSDLAGQGIAILQLYPLQYVPSERRLTLYTSIALVIEGVGGYECAHYLSPNISERGRGTYEQMIKDMVQNPEDVQLNAAFKMSTSMVPPGGPFDHVIITSSSYASYFQRLVDWHNQKGVRDTVFTTSWIYSNYSGTTNQEKIRNFIIDANSSWGTTYYLLGGEHPTVPFEYREYYQESTPSDQYYTDFNDNWVHDVFVGRVPVGNTTEINRFIDKLLKYEKDPPREDYILDVLLIGMDLVPSYIIGEDLKDSIDNSVPFYFNVTKVYDSDPYPPHNHRTETINALNAGQHLVNHADHGWIDYMGTGDRNHGWGIYSSDVDALTNNDQLSLVVSLACDPNRMDASDCIAEHFVIYNPDQAGVAFTGNTRSGWGYYFQPCALSGKLDWEWWRGLFDRNKYNLGQTLIDSKHNFSTSSPDVGLKRHCEWTFNLLGEPEMPIWTDEPDSFAVTHSSALAGGISPFPVHVEDSTTHAPVESAYVCLWKEGDVYVTGYTDAGGDVTLNPSPSTTGSMYVTVTKHNYIPSQQEVDISYIRGDANADGVIDIADVVHLLNYLFSDGPEPEPSLDAGDANCDGKVDIADVVYLVNYLFLEGPTPGC</sequence>
<dbReference type="InterPro" id="IPR016134">
    <property type="entry name" value="Dockerin_dom"/>
</dbReference>
<dbReference type="Gene3D" id="3.40.50.10390">
    <property type="entry name" value="Gingipain r, domain 1"/>
    <property type="match status" value="1"/>
</dbReference>
<evidence type="ECO:0000256" key="1">
    <source>
        <dbReference type="ARBA" id="ARBA00022729"/>
    </source>
</evidence>
<proteinExistence type="predicted"/>
<comment type="caution">
    <text evidence="3">The sequence shown here is derived from an EMBL/GenBank/DDBJ whole genome shotgun (WGS) entry which is preliminary data.</text>
</comment>
<dbReference type="GO" id="GO:0006508">
    <property type="term" value="P:proteolysis"/>
    <property type="evidence" value="ECO:0007669"/>
    <property type="project" value="InterPro"/>
</dbReference>
<evidence type="ECO:0000313" key="3">
    <source>
        <dbReference type="EMBL" id="KPJ65858.1"/>
    </source>
</evidence>
<protein>
    <recommendedName>
        <fullName evidence="2">Dockerin domain-containing protein</fullName>
    </recommendedName>
</protein>
<dbReference type="Pfam" id="PF01364">
    <property type="entry name" value="Peptidase_C25"/>
    <property type="match status" value="1"/>
</dbReference>
<evidence type="ECO:0000313" key="4">
    <source>
        <dbReference type="Proteomes" id="UP000051861"/>
    </source>
</evidence>
<dbReference type="InterPro" id="IPR018247">
    <property type="entry name" value="EF_Hand_1_Ca_BS"/>
</dbReference>
<dbReference type="Gene3D" id="3.40.50.1460">
    <property type="match status" value="1"/>
</dbReference>
<dbReference type="Pfam" id="PF08126">
    <property type="entry name" value="Propeptide_C25"/>
    <property type="match status" value="1"/>
</dbReference>
<dbReference type="Proteomes" id="UP000051861">
    <property type="component" value="Unassembled WGS sequence"/>
</dbReference>
<dbReference type="PROSITE" id="PS00018">
    <property type="entry name" value="EF_HAND_1"/>
    <property type="match status" value="2"/>
</dbReference>
<dbReference type="SUPFAM" id="SSF49478">
    <property type="entry name" value="Cna protein B-type domain"/>
    <property type="match status" value="1"/>
</dbReference>
<name>A0A0S7XTP4_UNCSA</name>
<dbReference type="CDD" id="cd14256">
    <property type="entry name" value="Dockerin_I"/>
    <property type="match status" value="1"/>
</dbReference>
<evidence type="ECO:0000259" key="2">
    <source>
        <dbReference type="PROSITE" id="PS51766"/>
    </source>
</evidence>
<organism evidence="3 4">
    <name type="scientific">candidate division WOR-1 bacterium DG_54_3</name>
    <dbReference type="NCBI Taxonomy" id="1703775"/>
    <lineage>
        <taxon>Bacteria</taxon>
        <taxon>Bacillati</taxon>
        <taxon>Saganbacteria</taxon>
    </lineage>
</organism>
<dbReference type="InterPro" id="IPR029031">
    <property type="entry name" value="Gingipain_N_sf"/>
</dbReference>
<dbReference type="EMBL" id="LIZX01000099">
    <property type="protein sequence ID" value="KPJ65858.1"/>
    <property type="molecule type" value="Genomic_DNA"/>
</dbReference>
<dbReference type="GO" id="GO:0004197">
    <property type="term" value="F:cysteine-type endopeptidase activity"/>
    <property type="evidence" value="ECO:0007669"/>
    <property type="project" value="InterPro"/>
</dbReference>
<dbReference type="GO" id="GO:0004553">
    <property type="term" value="F:hydrolase activity, hydrolyzing O-glycosyl compounds"/>
    <property type="evidence" value="ECO:0007669"/>
    <property type="project" value="InterPro"/>
</dbReference>
<dbReference type="InterPro" id="IPR036439">
    <property type="entry name" value="Dockerin_dom_sf"/>
</dbReference>
<dbReference type="InterPro" id="IPR038490">
    <property type="entry name" value="Gingipain_propep_sf"/>
</dbReference>
<reference evidence="3 4" key="1">
    <citation type="journal article" date="2015" name="Microbiome">
        <title>Genomic resolution of linkages in carbon, nitrogen, and sulfur cycling among widespread estuary sediment bacteria.</title>
        <authorList>
            <person name="Baker B.J."/>
            <person name="Lazar C.S."/>
            <person name="Teske A.P."/>
            <person name="Dick G.J."/>
        </authorList>
    </citation>
    <scope>NUCLEOTIDE SEQUENCE [LARGE SCALE GENOMIC DNA]</scope>
    <source>
        <strain evidence="3">DG_54_3</strain>
    </source>
</reference>